<keyword evidence="3" id="KW-1185">Reference proteome</keyword>
<protein>
    <submittedName>
        <fullName evidence="2">Uncharacterized protein</fullName>
    </submittedName>
</protein>
<reference evidence="2 3" key="1">
    <citation type="submission" date="2024-06" db="EMBL/GenBank/DDBJ databases">
        <title>Sorghum-associated microbial communities from plants grown in Nebraska, USA.</title>
        <authorList>
            <person name="Schachtman D."/>
        </authorList>
    </citation>
    <scope>NUCLEOTIDE SEQUENCE [LARGE SCALE GENOMIC DNA]</scope>
    <source>
        <strain evidence="2 3">2857</strain>
    </source>
</reference>
<evidence type="ECO:0000313" key="2">
    <source>
        <dbReference type="EMBL" id="MET4582469.1"/>
    </source>
</evidence>
<dbReference type="RefSeq" id="WP_354024658.1">
    <property type="nucleotide sequence ID" value="NZ_JBEPSJ010000002.1"/>
</dbReference>
<proteinExistence type="predicted"/>
<organism evidence="2 3">
    <name type="scientific">Conyzicola nivalis</name>
    <dbReference type="NCBI Taxonomy" id="1477021"/>
    <lineage>
        <taxon>Bacteria</taxon>
        <taxon>Bacillati</taxon>
        <taxon>Actinomycetota</taxon>
        <taxon>Actinomycetes</taxon>
        <taxon>Micrococcales</taxon>
        <taxon>Microbacteriaceae</taxon>
        <taxon>Conyzicola</taxon>
    </lineage>
</organism>
<evidence type="ECO:0000313" key="3">
    <source>
        <dbReference type="Proteomes" id="UP001549257"/>
    </source>
</evidence>
<accession>A0ABV2QN42</accession>
<comment type="caution">
    <text evidence="2">The sequence shown here is derived from an EMBL/GenBank/DDBJ whole genome shotgun (WGS) entry which is preliminary data.</text>
</comment>
<evidence type="ECO:0000256" key="1">
    <source>
        <dbReference type="SAM" id="MobiDB-lite"/>
    </source>
</evidence>
<dbReference type="EMBL" id="JBEPSJ010000002">
    <property type="protein sequence ID" value="MET4582469.1"/>
    <property type="molecule type" value="Genomic_DNA"/>
</dbReference>
<gene>
    <name evidence="2" type="ORF">ABIE21_001979</name>
</gene>
<dbReference type="Proteomes" id="UP001549257">
    <property type="component" value="Unassembled WGS sequence"/>
</dbReference>
<name>A0ABV2QN42_9MICO</name>
<sequence>MKSQLVTTTGRHEHPPQPVASHEPHSVRRVGVLDRAALHIGVALIKWGRRPVKIDTREQLAVYAEVQRVRLERERERDHYMATHLPRIF</sequence>
<feature type="region of interest" description="Disordered" evidence="1">
    <location>
        <begin position="1"/>
        <end position="26"/>
    </location>
</feature>